<dbReference type="EMBL" id="CP017634">
    <property type="protein sequence ID" value="ATW27516.1"/>
    <property type="molecule type" value="Genomic_DNA"/>
</dbReference>
<feature type="domain" description="4Fe-4S ferredoxin-type" evidence="4">
    <location>
        <begin position="224"/>
        <end position="256"/>
    </location>
</feature>
<reference evidence="5 6" key="1">
    <citation type="submission" date="2016-10" db="EMBL/GenBank/DDBJ databases">
        <title>Complete Genome Sequence of Peptococcaceae strain DCMF.</title>
        <authorList>
            <person name="Edwards R.J."/>
            <person name="Holland S.I."/>
            <person name="Deshpande N.P."/>
            <person name="Wong Y.K."/>
            <person name="Ertan H."/>
            <person name="Manefield M."/>
            <person name="Russell T.L."/>
            <person name="Lee M.J."/>
        </authorList>
    </citation>
    <scope>NUCLEOTIDE SEQUENCE [LARGE SCALE GENOMIC DNA]</scope>
    <source>
        <strain evidence="5 6">DCMF</strain>
    </source>
</reference>
<dbReference type="PANTHER" id="PTHR40447">
    <property type="entry name" value="ANAEROBIC SULFITE REDUCTASE SUBUNIT A"/>
    <property type="match status" value="1"/>
</dbReference>
<dbReference type="GO" id="GO:0046872">
    <property type="term" value="F:metal ion binding"/>
    <property type="evidence" value="ECO:0007669"/>
    <property type="project" value="UniProtKB-KW"/>
</dbReference>
<dbReference type="OrthoDB" id="9796486at2"/>
<dbReference type="PANTHER" id="PTHR40447:SF1">
    <property type="entry name" value="ANAEROBIC SULFITE REDUCTASE SUBUNIT A"/>
    <property type="match status" value="1"/>
</dbReference>
<dbReference type="GO" id="GO:0051536">
    <property type="term" value="F:iron-sulfur cluster binding"/>
    <property type="evidence" value="ECO:0007669"/>
    <property type="project" value="UniProtKB-KW"/>
</dbReference>
<dbReference type="Pfam" id="PF17179">
    <property type="entry name" value="Fer4_22"/>
    <property type="match status" value="1"/>
</dbReference>
<dbReference type="InterPro" id="IPR017900">
    <property type="entry name" value="4Fe4S_Fe_S_CS"/>
</dbReference>
<protein>
    <recommendedName>
        <fullName evidence="4">4Fe-4S ferredoxin-type domain-containing protein</fullName>
    </recommendedName>
</protein>
<gene>
    <name evidence="5" type="ORF">DCMF_24645</name>
</gene>
<dbReference type="Gene3D" id="1.10.1060.10">
    <property type="entry name" value="Alpha-helical ferredoxin"/>
    <property type="match status" value="1"/>
</dbReference>
<accession>A0A3G1KYG0</accession>
<proteinExistence type="predicted"/>
<keyword evidence="6" id="KW-1185">Reference proteome</keyword>
<dbReference type="Proteomes" id="UP000323521">
    <property type="component" value="Chromosome"/>
</dbReference>
<feature type="domain" description="4Fe-4S ferredoxin-type" evidence="4">
    <location>
        <begin position="303"/>
        <end position="332"/>
    </location>
</feature>
<dbReference type="InterPro" id="IPR017896">
    <property type="entry name" value="4Fe4S_Fe-S-bd"/>
</dbReference>
<evidence type="ECO:0000256" key="3">
    <source>
        <dbReference type="ARBA" id="ARBA00023014"/>
    </source>
</evidence>
<dbReference type="AlphaFoldDB" id="A0A3G1KYG0"/>
<dbReference type="SUPFAM" id="SSF46548">
    <property type="entry name" value="alpha-helical ferredoxin"/>
    <property type="match status" value="1"/>
</dbReference>
<dbReference type="RefSeq" id="WP_148136884.1">
    <property type="nucleotide sequence ID" value="NZ_CP017634.1"/>
</dbReference>
<name>A0A3G1KYG0_FORW1</name>
<organism evidence="5 6">
    <name type="scientific">Formimonas warabiya</name>
    <dbReference type="NCBI Taxonomy" id="1761012"/>
    <lineage>
        <taxon>Bacteria</taxon>
        <taxon>Bacillati</taxon>
        <taxon>Bacillota</taxon>
        <taxon>Clostridia</taxon>
        <taxon>Eubacteriales</taxon>
        <taxon>Peptococcaceae</taxon>
        <taxon>Candidatus Formimonas</taxon>
    </lineage>
</organism>
<dbReference type="PROSITE" id="PS51379">
    <property type="entry name" value="4FE4S_FER_2"/>
    <property type="match status" value="2"/>
</dbReference>
<evidence type="ECO:0000259" key="4">
    <source>
        <dbReference type="PROSITE" id="PS51379"/>
    </source>
</evidence>
<keyword evidence="3" id="KW-0411">Iron-sulfur</keyword>
<keyword evidence="1" id="KW-0479">Metal-binding</keyword>
<dbReference type="InterPro" id="IPR009051">
    <property type="entry name" value="Helical_ferredxn"/>
</dbReference>
<evidence type="ECO:0000313" key="5">
    <source>
        <dbReference type="EMBL" id="ATW27516.1"/>
    </source>
</evidence>
<sequence>MLYEISKNDLQTWLQAQCREKEVLVPQEKEEGYLFLPWNGGAINLSGYVNSLKPIKDVFFPQWESLIKYRLDPDRAVEITPEPREDKPVLIFGARPCDAQSILLLDAVFNGAKFQDPYYCRRRENSFIISLACQNPGSTCFCWELGAGPMAKDGADILLIDLEDTYVALSGTDQGNQALMKGPFEKASPHREELVESMRKEMVRKFPSSLDRRFHDKKIPDLFTHPVWDELYRKCLNCGVCTFLCPACHCFDISEEATDREGRRVRNWDSCMFSSFTLHGSGHNPRPSNKERLRQRFLHKFKYFPKNYQALACTGCGRCILKCPVNIDMREVLLRVGVFANENES</sequence>
<dbReference type="KEGG" id="fwa:DCMF_24645"/>
<dbReference type="PROSITE" id="PS00198">
    <property type="entry name" value="4FE4S_FER_1"/>
    <property type="match status" value="2"/>
</dbReference>
<evidence type="ECO:0000256" key="2">
    <source>
        <dbReference type="ARBA" id="ARBA00023004"/>
    </source>
</evidence>
<evidence type="ECO:0000256" key="1">
    <source>
        <dbReference type="ARBA" id="ARBA00022723"/>
    </source>
</evidence>
<evidence type="ECO:0000313" key="6">
    <source>
        <dbReference type="Proteomes" id="UP000323521"/>
    </source>
</evidence>
<keyword evidence="2" id="KW-0408">Iron</keyword>